<dbReference type="Gene3D" id="3.20.20.140">
    <property type="entry name" value="Metal-dependent hydrolases"/>
    <property type="match status" value="1"/>
</dbReference>
<proteinExistence type="inferred from homology"/>
<feature type="domain" description="Amidohydrolase-related" evidence="3">
    <location>
        <begin position="41"/>
        <end position="348"/>
    </location>
</feature>
<gene>
    <name evidence="4" type="ORF">FOB72_08810</name>
</gene>
<evidence type="ECO:0000313" key="5">
    <source>
        <dbReference type="Proteomes" id="UP000322822"/>
    </source>
</evidence>
<dbReference type="InterPro" id="IPR052350">
    <property type="entry name" value="Metallo-dep_Lactonases"/>
</dbReference>
<sequence>MTLRSQTPAAEDPPVLHPPRLPHAWYTTAPEAPIDPERPIIDAHFHFSDHWAGYRLEDQLRDAAAGHRIDATIFMQVGWKYRTRGPEHLRPVGETEAVAALAEQATSRRTPTRIAAGIVGYADLCLGDAVTEVLDAHEAAARGRFRGIRCAAARHPSFRFGVLPRPPAGLYALPGFRAGLRRLSARNLVFDAWIYHTQLQEVIDLARAVPDATIVLNHVGGILGVGDYAGRRDEAFREWITPIQTLAACPNVFVKIGGYGIATFGFQTESMPAPPSSATLAELWRPSAEVVIEAFGAARCMFESNFPVDRSSGHYATVWNAFKRIAQLATEDEKDDLFHGTAARVYRIGAAA</sequence>
<evidence type="ECO:0000256" key="1">
    <source>
        <dbReference type="ARBA" id="ARBA00038310"/>
    </source>
</evidence>
<evidence type="ECO:0000259" key="3">
    <source>
        <dbReference type="Pfam" id="PF04909"/>
    </source>
</evidence>
<dbReference type="Pfam" id="PF04909">
    <property type="entry name" value="Amidohydro_2"/>
    <property type="match status" value="1"/>
</dbReference>
<dbReference type="PANTHER" id="PTHR43569">
    <property type="entry name" value="AMIDOHYDROLASE"/>
    <property type="match status" value="1"/>
</dbReference>
<dbReference type="AlphaFoldDB" id="A0A5P2H2F3"/>
<protein>
    <submittedName>
        <fullName evidence="4">Amidohydrolase family protein</fullName>
    </submittedName>
</protein>
<dbReference type="PANTHER" id="PTHR43569:SF1">
    <property type="entry name" value="BLL3371 PROTEIN"/>
    <property type="match status" value="1"/>
</dbReference>
<dbReference type="OrthoDB" id="9787654at2"/>
<dbReference type="RefSeq" id="WP_150372173.1">
    <property type="nucleotide sequence ID" value="NZ_CP044065.1"/>
</dbReference>
<dbReference type="InterPro" id="IPR006680">
    <property type="entry name" value="Amidohydro-rel"/>
</dbReference>
<feature type="region of interest" description="Disordered" evidence="2">
    <location>
        <begin position="1"/>
        <end position="23"/>
    </location>
</feature>
<reference evidence="4 5" key="1">
    <citation type="submission" date="2019-09" db="EMBL/GenBank/DDBJ databases">
        <title>FDA dAtabase for Regulatory Grade micrObial Sequences (FDA-ARGOS): Supporting development and validation of Infectious Disease Dx tests.</title>
        <authorList>
            <person name="Sciortino C."/>
            <person name="Tallon L."/>
            <person name="Sadzewicz L."/>
            <person name="Vavikolanu K."/>
            <person name="Mehta A."/>
            <person name="Aluvathingal J."/>
            <person name="Nadendla S."/>
            <person name="Nandy P."/>
            <person name="Geyer C."/>
            <person name="Yan Y."/>
            <person name="Sichtig H."/>
        </authorList>
    </citation>
    <scope>NUCLEOTIDE SEQUENCE [LARGE SCALE GENOMIC DNA]</scope>
    <source>
        <strain evidence="4 5">FDAARGOS_664</strain>
    </source>
</reference>
<comment type="similarity">
    <text evidence="1">Belongs to the metallo-dependent hydrolases superfamily.</text>
</comment>
<organism evidence="4 5">
    <name type="scientific">Cupriavidus pauculus</name>
    <dbReference type="NCBI Taxonomy" id="82633"/>
    <lineage>
        <taxon>Bacteria</taxon>
        <taxon>Pseudomonadati</taxon>
        <taxon>Pseudomonadota</taxon>
        <taxon>Betaproteobacteria</taxon>
        <taxon>Burkholderiales</taxon>
        <taxon>Burkholderiaceae</taxon>
        <taxon>Cupriavidus</taxon>
    </lineage>
</organism>
<dbReference type="GO" id="GO:0016787">
    <property type="term" value="F:hydrolase activity"/>
    <property type="evidence" value="ECO:0007669"/>
    <property type="project" value="UniProtKB-KW"/>
</dbReference>
<dbReference type="InterPro" id="IPR032466">
    <property type="entry name" value="Metal_Hydrolase"/>
</dbReference>
<name>A0A5P2H2F3_9BURK</name>
<dbReference type="SUPFAM" id="SSF51556">
    <property type="entry name" value="Metallo-dependent hydrolases"/>
    <property type="match status" value="1"/>
</dbReference>
<dbReference type="Proteomes" id="UP000322822">
    <property type="component" value="Chromosome 1"/>
</dbReference>
<evidence type="ECO:0000256" key="2">
    <source>
        <dbReference type="SAM" id="MobiDB-lite"/>
    </source>
</evidence>
<accession>A0A5P2H2F3</accession>
<dbReference type="EMBL" id="CP044065">
    <property type="protein sequence ID" value="QET02131.1"/>
    <property type="molecule type" value="Genomic_DNA"/>
</dbReference>
<keyword evidence="4" id="KW-0378">Hydrolase</keyword>
<evidence type="ECO:0000313" key="4">
    <source>
        <dbReference type="EMBL" id="QET02131.1"/>
    </source>
</evidence>